<dbReference type="InterPro" id="IPR000571">
    <property type="entry name" value="Znf_CCCH"/>
</dbReference>
<sequence>MFPSAALLSDFECPLYQGGRCNRPFCKYQHGERAGDVSPVMTRGFERHHVTSSGALITQENNGACLLELERITKQIESVKCEVEKQQRKLSYYKTRKNDQSGLCSSVNKSKNKIAENDPSANKYVLEKSRPLTDLEYDPCSNFSSGLLSGTASDCSVRPCKEQETTLEQNQSDQKIKVSHHSDDSDDGTLVIDVPCLEEDPQGVEQVVQTKTTKPEPTESPPKDIQEAKRCRDLFTDCVLSTQKHLPRDERCEEELFKSPSKCSEGPKTGNGTALKCFEKDGEIVSLASFDHVAPLLVPDAGLSATGVGTGVDHSTSSSHHEDREKKLNISNVLDDLSACLEDLKNQSETTGCRNETEPIQMENNGNGLDGSNQKEDMDFCSLHQELHQEIASLEKALGEPNKNDQRSLLSIAPQNHVQHVVEPEEELHLSTQTTSFYPLTKDTGSGQNVEGFTEGYWPSVQNIQNEMYAAKLPTYSSMTDQGLPWGQSNAQPLRYQDALMKATNPNQFLMLQKPMTEYSVGLDVHQAPGVLHTPVPTTVPRGMEKEDIIEIDSSSEEELNYSDLDLSESDPMEECYKIFMESNDGGDSEFQDPSPVQADTTAETDMKLKMDSGHKKRMAHIPRHEAVTTKPKTQVIVPFRGEPTLITPAPVRGPQHIQRQVSVLTTAVRGIQGQGASSGHVNKCIQLASHPNLPQNACVNIIPVGATIQLHPSMHFIVPQAHYSVSVPMTALSPPVALPRAMHLTPAKPMPTKRKAKVKGEVGVKVPHNIRQRYVNLFVEEFLKTSATVPEAFEKALVEEKAVHERSINRLKYLSVAVNALKKLKSQNSLPTKGGTENAAKESRGDIELVCCALHGRGDAALYESLKEHILSDDMLRKNNYPLQHPDRAGCAVQCGESRKTMADALKRICCRCGSTFSVSETGKHTRKEECTYHYGKVVENKVPGGVESRYSCCEGAVGTAGCQVFKLHVHGACSLSGFVSTLPSSSGEPCCPGVYALDCEMCYTTQGLELARVTVVNSSLQVIYDTFVQPENEVIDYNTRFSGVSEKDVRGTNVCLKDIQNTLLKLISSDTILIGYELENDLCALKLLHNVVVDTVVAFPHRLGPPHKLELHRLTADYLRRIIQESVDGHDTGENATACMELMLWRVKEDSKVKRW</sequence>
<dbReference type="PROSITE" id="PS50103">
    <property type="entry name" value="ZF_C3H1"/>
    <property type="match status" value="1"/>
</dbReference>
<evidence type="ECO:0000256" key="8">
    <source>
        <dbReference type="SAM" id="MobiDB-lite"/>
    </source>
</evidence>
<dbReference type="InterPro" id="IPR031736">
    <property type="entry name" value="REXO1-like_dom"/>
</dbReference>
<protein>
    <submittedName>
        <fullName evidence="11">RNA exonuclease 1 homolog</fullName>
    </submittedName>
</protein>
<keyword evidence="5 11" id="KW-0269">Exonuclease</keyword>
<keyword evidence="3" id="KW-0540">Nuclease</keyword>
<proteinExistence type="inferred from homology"/>
<dbReference type="GO" id="GO:0010629">
    <property type="term" value="P:negative regulation of gene expression"/>
    <property type="evidence" value="ECO:0007669"/>
    <property type="project" value="UniProtKB-ARBA"/>
</dbReference>
<evidence type="ECO:0000256" key="6">
    <source>
        <dbReference type="ARBA" id="ARBA00023242"/>
    </source>
</evidence>
<feature type="zinc finger region" description="C3H1-type" evidence="7">
    <location>
        <begin position="12"/>
        <end position="33"/>
    </location>
</feature>
<dbReference type="GO" id="GO:0004527">
    <property type="term" value="F:exonuclease activity"/>
    <property type="evidence" value="ECO:0007669"/>
    <property type="project" value="UniProtKB-KW"/>
</dbReference>
<evidence type="ECO:0000256" key="4">
    <source>
        <dbReference type="ARBA" id="ARBA00022801"/>
    </source>
</evidence>
<feature type="compositionally biased region" description="Basic and acidic residues" evidence="8">
    <location>
        <begin position="319"/>
        <end position="328"/>
    </location>
</feature>
<dbReference type="GO" id="GO:0005634">
    <property type="term" value="C:nucleus"/>
    <property type="evidence" value="ECO:0007669"/>
    <property type="project" value="UniProtKB-SubCell"/>
</dbReference>
<feature type="region of interest" description="Disordered" evidence="8">
    <location>
        <begin position="166"/>
        <end position="186"/>
    </location>
</feature>
<organism evidence="10 11">
    <name type="scientific">Clupea harengus</name>
    <name type="common">Atlantic herring</name>
    <dbReference type="NCBI Taxonomy" id="7950"/>
    <lineage>
        <taxon>Eukaryota</taxon>
        <taxon>Metazoa</taxon>
        <taxon>Chordata</taxon>
        <taxon>Craniata</taxon>
        <taxon>Vertebrata</taxon>
        <taxon>Euteleostomi</taxon>
        <taxon>Actinopterygii</taxon>
        <taxon>Neopterygii</taxon>
        <taxon>Teleostei</taxon>
        <taxon>Clupei</taxon>
        <taxon>Clupeiformes</taxon>
        <taxon>Clupeoidei</taxon>
        <taxon>Clupeidae</taxon>
        <taxon>Clupea</taxon>
    </lineage>
</organism>
<dbReference type="OrthoDB" id="206335at2759"/>
<reference evidence="11" key="1">
    <citation type="submission" date="2025-08" db="UniProtKB">
        <authorList>
            <consortium name="RefSeq"/>
        </authorList>
    </citation>
    <scope>IDENTIFICATION</scope>
</reference>
<dbReference type="RefSeq" id="XP_031413818.1">
    <property type="nucleotide sequence ID" value="XM_031557958.2"/>
</dbReference>
<feature type="region of interest" description="Disordered" evidence="8">
    <location>
        <begin position="347"/>
        <end position="375"/>
    </location>
</feature>
<dbReference type="FunFam" id="3.30.420.10:FF:000031">
    <property type="entry name" value="RNA exonuclease 1"/>
    <property type="match status" value="1"/>
</dbReference>
<feature type="region of interest" description="Disordered" evidence="8">
    <location>
        <begin position="309"/>
        <end position="328"/>
    </location>
</feature>
<evidence type="ECO:0000256" key="5">
    <source>
        <dbReference type="ARBA" id="ARBA00022839"/>
    </source>
</evidence>
<keyword evidence="6" id="KW-0539">Nucleus</keyword>
<keyword evidence="4" id="KW-0378">Hydrolase</keyword>
<feature type="compositionally biased region" description="Polar residues" evidence="8">
    <location>
        <begin position="362"/>
        <end position="372"/>
    </location>
</feature>
<keyword evidence="7" id="KW-0862">Zinc</keyword>
<evidence type="ECO:0000256" key="7">
    <source>
        <dbReference type="PROSITE-ProRule" id="PRU00723"/>
    </source>
</evidence>
<accession>A0A6P8ED63</accession>
<dbReference type="InterPro" id="IPR036397">
    <property type="entry name" value="RNaseH_sf"/>
</dbReference>
<dbReference type="InterPro" id="IPR013520">
    <property type="entry name" value="Ribonucl_H"/>
</dbReference>
<comment type="subcellular location">
    <subcellularLocation>
        <location evidence="1">Nucleus</location>
    </subcellularLocation>
</comment>
<evidence type="ECO:0000313" key="10">
    <source>
        <dbReference type="Proteomes" id="UP000515152"/>
    </source>
</evidence>
<dbReference type="GO" id="GO:0008270">
    <property type="term" value="F:zinc ion binding"/>
    <property type="evidence" value="ECO:0007669"/>
    <property type="project" value="UniProtKB-KW"/>
</dbReference>
<feature type="compositionally biased region" description="Basic and acidic residues" evidence="8">
    <location>
        <begin position="174"/>
        <end position="183"/>
    </location>
</feature>
<keyword evidence="10" id="KW-1185">Reference proteome</keyword>
<keyword evidence="7" id="KW-0863">Zinc-finger</keyword>
<dbReference type="KEGG" id="char:105903047"/>
<dbReference type="Pfam" id="PF15870">
    <property type="entry name" value="EloA-BP1"/>
    <property type="match status" value="2"/>
</dbReference>
<evidence type="ECO:0000256" key="1">
    <source>
        <dbReference type="ARBA" id="ARBA00004123"/>
    </source>
</evidence>
<dbReference type="Gene3D" id="3.30.420.10">
    <property type="entry name" value="Ribonuclease H-like superfamily/Ribonuclease H"/>
    <property type="match status" value="1"/>
</dbReference>
<dbReference type="AlphaFoldDB" id="A0A6P8ED63"/>
<gene>
    <name evidence="11" type="primary">zgc:152968</name>
</gene>
<dbReference type="GO" id="GO:0003676">
    <property type="term" value="F:nucleic acid binding"/>
    <property type="evidence" value="ECO:0007669"/>
    <property type="project" value="InterPro"/>
</dbReference>
<name>A0A6P8ED63_CLUHA</name>
<dbReference type="InterPro" id="IPR034922">
    <property type="entry name" value="REX1-like_exo"/>
</dbReference>
<dbReference type="Proteomes" id="UP000515152">
    <property type="component" value="Chromosome 20"/>
</dbReference>
<evidence type="ECO:0000256" key="3">
    <source>
        <dbReference type="ARBA" id="ARBA00022722"/>
    </source>
</evidence>
<evidence type="ECO:0000313" key="11">
    <source>
        <dbReference type="RefSeq" id="XP_031413818.1"/>
    </source>
</evidence>
<dbReference type="SUPFAM" id="SSF53098">
    <property type="entry name" value="Ribonuclease H-like"/>
    <property type="match status" value="1"/>
</dbReference>
<comment type="similarity">
    <text evidence="2">Belongs to the REXO1/REXO3 family.</text>
</comment>
<dbReference type="InterPro" id="IPR047021">
    <property type="entry name" value="REXO1/3/4-like"/>
</dbReference>
<evidence type="ECO:0000259" key="9">
    <source>
        <dbReference type="PROSITE" id="PS50103"/>
    </source>
</evidence>
<dbReference type="CDD" id="cd06145">
    <property type="entry name" value="REX1_like"/>
    <property type="match status" value="1"/>
</dbReference>
<dbReference type="SMART" id="SM00479">
    <property type="entry name" value="EXOIII"/>
    <property type="match status" value="1"/>
</dbReference>
<dbReference type="GeneID" id="105903047"/>
<evidence type="ECO:0000256" key="2">
    <source>
        <dbReference type="ARBA" id="ARBA00006357"/>
    </source>
</evidence>
<dbReference type="InterPro" id="IPR012337">
    <property type="entry name" value="RNaseH-like_sf"/>
</dbReference>
<feature type="domain" description="C3H1-type" evidence="9">
    <location>
        <begin position="12"/>
        <end position="33"/>
    </location>
</feature>
<dbReference type="PANTHER" id="PTHR12801:SF152">
    <property type="entry name" value="EXONUCLEASE DOMAIN-CONTAINING PROTEIN"/>
    <property type="match status" value="1"/>
</dbReference>
<dbReference type="PANTHER" id="PTHR12801">
    <property type="entry name" value="RNA EXONUCLEASE REXO1 / RECO3 FAMILY MEMBER-RELATED"/>
    <property type="match status" value="1"/>
</dbReference>
<keyword evidence="7" id="KW-0479">Metal-binding</keyword>